<reference evidence="1" key="1">
    <citation type="journal article" date="2020" name="Nature">
        <title>Giant virus diversity and host interactions through global metagenomics.</title>
        <authorList>
            <person name="Schulz F."/>
            <person name="Roux S."/>
            <person name="Paez-Espino D."/>
            <person name="Jungbluth S."/>
            <person name="Walsh D.A."/>
            <person name="Denef V.J."/>
            <person name="McMahon K.D."/>
            <person name="Konstantinidis K.T."/>
            <person name="Eloe-Fadrosh E.A."/>
            <person name="Kyrpides N.C."/>
            <person name="Woyke T."/>
        </authorList>
    </citation>
    <scope>NUCLEOTIDE SEQUENCE</scope>
    <source>
        <strain evidence="1">GVMAG-M-3300009180-1</strain>
    </source>
</reference>
<name>A0A6C0F144_9ZZZZ</name>
<evidence type="ECO:0000313" key="1">
    <source>
        <dbReference type="EMBL" id="QHT35114.1"/>
    </source>
</evidence>
<dbReference type="EMBL" id="MN739013">
    <property type="protein sequence ID" value="QHT35114.1"/>
    <property type="molecule type" value="Genomic_DNA"/>
</dbReference>
<sequence length="211" mass="24841">MSYSQAGQDVFVSHATKFKKNGTFLEIGTNHPITDNNSYILETKYGWSGLLVEYNNTFESLYKIHRKSKYIIADARTIDYRAYLDSNNFPTNIDYLQIDLDVNNRSTLDTLELFNNTVFDKYKFACITFEHDIYTGNYFNTRNISREIFKNRGYVAVFKDVRFRVKTANGDPFEDWYVNPDLVDMDYINNIKTDTSLKWEEIIEIIKKTPL</sequence>
<proteinExistence type="predicted"/>
<dbReference type="AlphaFoldDB" id="A0A6C0F144"/>
<accession>A0A6C0F144</accession>
<organism evidence="1">
    <name type="scientific">viral metagenome</name>
    <dbReference type="NCBI Taxonomy" id="1070528"/>
    <lineage>
        <taxon>unclassified sequences</taxon>
        <taxon>metagenomes</taxon>
        <taxon>organismal metagenomes</taxon>
    </lineage>
</organism>
<evidence type="ECO:0008006" key="2">
    <source>
        <dbReference type="Google" id="ProtNLM"/>
    </source>
</evidence>
<protein>
    <recommendedName>
        <fullName evidence="2">Methyltransferase FkbM domain-containing protein</fullName>
    </recommendedName>
</protein>